<dbReference type="FunCoup" id="K1WUJ6">
    <property type="interactions" value="416"/>
</dbReference>
<reference evidence="4 5" key="1">
    <citation type="journal article" date="2012" name="Eukaryot. Cell">
        <title>Genome sequence of the Trichosporon asahii environmental strain CBS 8904.</title>
        <authorList>
            <person name="Yang R.Y."/>
            <person name="Li H.T."/>
            <person name="Zhu H."/>
            <person name="Zhou G.P."/>
            <person name="Wang M."/>
            <person name="Wang L."/>
        </authorList>
    </citation>
    <scope>NUCLEOTIDE SEQUENCE [LARGE SCALE GENOMIC DNA]</scope>
    <source>
        <strain evidence="4 5">CBS 8904</strain>
    </source>
</reference>
<evidence type="ECO:0000313" key="4">
    <source>
        <dbReference type="EMBL" id="EKD04549.1"/>
    </source>
</evidence>
<keyword evidence="2 4" id="KW-0689">Ribosomal protein</keyword>
<evidence type="ECO:0000256" key="2">
    <source>
        <dbReference type="ARBA" id="ARBA00022980"/>
    </source>
</evidence>
<dbReference type="PANTHER" id="PTHR10871:SF3">
    <property type="entry name" value="SMALL RIBOSOMAL SUBUNIT PROTEIN US13"/>
    <property type="match status" value="1"/>
</dbReference>
<dbReference type="Gene3D" id="1.10.8.50">
    <property type="match status" value="2"/>
</dbReference>
<dbReference type="AlphaFoldDB" id="K1WUJ6"/>
<dbReference type="PROSITE" id="PS50159">
    <property type="entry name" value="RIBOSOMAL_S13_2"/>
    <property type="match status" value="1"/>
</dbReference>
<dbReference type="FunFam" id="4.10.910.10:FF:000002">
    <property type="entry name" value="40S ribosomal protein S18"/>
    <property type="match status" value="1"/>
</dbReference>
<dbReference type="STRING" id="1220162.K1WUJ6"/>
<dbReference type="Proteomes" id="UP000006757">
    <property type="component" value="Unassembled WGS sequence"/>
</dbReference>
<dbReference type="InParanoid" id="K1WUJ6"/>
<dbReference type="SUPFAM" id="SSF46946">
    <property type="entry name" value="S13-like H2TH domain"/>
    <property type="match status" value="1"/>
</dbReference>
<dbReference type="Gene3D" id="4.10.910.10">
    <property type="entry name" value="30s ribosomal protein s13, domain 2"/>
    <property type="match status" value="1"/>
</dbReference>
<evidence type="ECO:0000313" key="5">
    <source>
        <dbReference type="Proteomes" id="UP000006757"/>
    </source>
</evidence>
<comment type="similarity">
    <text evidence="1">Belongs to the universal ribosomal protein uS13 family.</text>
</comment>
<dbReference type="EMBL" id="AMBO01000221">
    <property type="protein sequence ID" value="EKD04549.1"/>
    <property type="molecule type" value="Genomic_DNA"/>
</dbReference>
<dbReference type="eggNOG" id="KOG3311">
    <property type="taxonomic scope" value="Eukaryota"/>
</dbReference>
<protein>
    <submittedName>
        <fullName evidence="4">Ribosomal protein S18</fullName>
    </submittedName>
</protein>
<comment type="caution">
    <text evidence="4">The sequence shown here is derived from an EMBL/GenBank/DDBJ whole genome shotgun (WGS) entry which is preliminary data.</text>
</comment>
<dbReference type="InterPro" id="IPR001892">
    <property type="entry name" value="Ribosomal_uS13"/>
</dbReference>
<keyword evidence="5" id="KW-1185">Reference proteome</keyword>
<dbReference type="PANTHER" id="PTHR10871">
    <property type="entry name" value="30S RIBOSOMAL PROTEIN S13/40S RIBOSOMAL PROTEIN S18"/>
    <property type="match status" value="1"/>
</dbReference>
<dbReference type="GO" id="GO:0003735">
    <property type="term" value="F:structural constituent of ribosome"/>
    <property type="evidence" value="ECO:0007669"/>
    <property type="project" value="InterPro"/>
</dbReference>
<accession>K1WUJ6</accession>
<sequence>MSFQPPAQHEQFQHILRLLNTNVKGTGKAMYALTEIRGVGRRYANLVGWDEEDMKRTTESREYDVGRLDVDIVVRWIDARISVWEDQVGLSRAFCKKADIDMSKRAGELNSDELERIVTIMQNPTQFKIPTWFLNRQRDLTDGKDSHVLSNQIDQKLRDDLERLKKIRSHRGLRHHWGLRVRGQHTKTTGRRVGARTIATKGKK</sequence>
<dbReference type="OrthoDB" id="1702480at2759"/>
<dbReference type="GO" id="GO:0015935">
    <property type="term" value="C:small ribosomal subunit"/>
    <property type="evidence" value="ECO:0007669"/>
    <property type="project" value="TreeGrafter"/>
</dbReference>
<dbReference type="InterPro" id="IPR010979">
    <property type="entry name" value="Ribosomal_uS13-like_H2TH"/>
</dbReference>
<dbReference type="Pfam" id="PF00416">
    <property type="entry name" value="Ribosomal_S13"/>
    <property type="match status" value="1"/>
</dbReference>
<dbReference type="OMA" id="SYKGVRH"/>
<dbReference type="GO" id="GO:0006412">
    <property type="term" value="P:translation"/>
    <property type="evidence" value="ECO:0007669"/>
    <property type="project" value="InterPro"/>
</dbReference>
<dbReference type="InterPro" id="IPR027437">
    <property type="entry name" value="Rbsml_uS13_C"/>
</dbReference>
<gene>
    <name evidence="4" type="ORF">A1Q2_01121</name>
</gene>
<proteinExistence type="inferred from homology"/>
<dbReference type="GO" id="GO:0003723">
    <property type="term" value="F:RNA binding"/>
    <property type="evidence" value="ECO:0007669"/>
    <property type="project" value="InterPro"/>
</dbReference>
<organism evidence="4 5">
    <name type="scientific">Trichosporon asahii var. asahii (strain CBS 8904)</name>
    <name type="common">Yeast</name>
    <dbReference type="NCBI Taxonomy" id="1220162"/>
    <lineage>
        <taxon>Eukaryota</taxon>
        <taxon>Fungi</taxon>
        <taxon>Dikarya</taxon>
        <taxon>Basidiomycota</taxon>
        <taxon>Agaricomycotina</taxon>
        <taxon>Tremellomycetes</taxon>
        <taxon>Trichosporonales</taxon>
        <taxon>Trichosporonaceae</taxon>
        <taxon>Trichosporon</taxon>
    </lineage>
</organism>
<evidence type="ECO:0000256" key="3">
    <source>
        <dbReference type="ARBA" id="ARBA00023274"/>
    </source>
</evidence>
<dbReference type="GO" id="GO:0005829">
    <property type="term" value="C:cytosol"/>
    <property type="evidence" value="ECO:0007669"/>
    <property type="project" value="TreeGrafter"/>
</dbReference>
<dbReference type="HOGENOM" id="CLU_103849_0_1_1"/>
<dbReference type="PROSITE" id="PS00646">
    <property type="entry name" value="RIBOSOMAL_S13_1"/>
    <property type="match status" value="1"/>
</dbReference>
<evidence type="ECO:0000256" key="1">
    <source>
        <dbReference type="ARBA" id="ARBA00008080"/>
    </source>
</evidence>
<name>K1WUJ6_TRIAC</name>
<dbReference type="InterPro" id="IPR018269">
    <property type="entry name" value="Ribosomal_uS13_CS"/>
</dbReference>
<keyword evidence="3" id="KW-0687">Ribonucleoprotein</keyword>